<evidence type="ECO:0000256" key="6">
    <source>
        <dbReference type="SAM" id="Phobius"/>
    </source>
</evidence>
<evidence type="ECO:0000256" key="2">
    <source>
        <dbReference type="ARBA" id="ARBA00022448"/>
    </source>
</evidence>
<feature type="transmembrane region" description="Helical" evidence="6">
    <location>
        <begin position="351"/>
        <end position="376"/>
    </location>
</feature>
<comment type="subcellular location">
    <subcellularLocation>
        <location evidence="1">Membrane</location>
        <topology evidence="1">Multi-pass membrane protein</topology>
    </subcellularLocation>
</comment>
<evidence type="ECO:0000256" key="1">
    <source>
        <dbReference type="ARBA" id="ARBA00004141"/>
    </source>
</evidence>
<evidence type="ECO:0000256" key="5">
    <source>
        <dbReference type="ARBA" id="ARBA00023136"/>
    </source>
</evidence>
<keyword evidence="4 6" id="KW-1133">Transmembrane helix</keyword>
<evidence type="ECO:0000256" key="3">
    <source>
        <dbReference type="ARBA" id="ARBA00022692"/>
    </source>
</evidence>
<evidence type="ECO:0000256" key="4">
    <source>
        <dbReference type="ARBA" id="ARBA00022989"/>
    </source>
</evidence>
<dbReference type="GO" id="GO:0016020">
    <property type="term" value="C:membrane"/>
    <property type="evidence" value="ECO:0007669"/>
    <property type="project" value="UniProtKB-SubCell"/>
</dbReference>
<feature type="transmembrane region" description="Helical" evidence="6">
    <location>
        <begin position="415"/>
        <end position="437"/>
    </location>
</feature>
<dbReference type="Pfam" id="PF07690">
    <property type="entry name" value="MFS_1"/>
    <property type="match status" value="1"/>
</dbReference>
<dbReference type="Proteomes" id="UP000494216">
    <property type="component" value="Unassembled WGS sequence"/>
</dbReference>
<dbReference type="AlphaFoldDB" id="A0A8S0Y6U7"/>
<feature type="transmembrane region" description="Helical" evidence="6">
    <location>
        <begin position="300"/>
        <end position="318"/>
    </location>
</feature>
<evidence type="ECO:0000259" key="7">
    <source>
        <dbReference type="PROSITE" id="PS50850"/>
    </source>
</evidence>
<comment type="caution">
    <text evidence="8">The sequence shown here is derived from an EMBL/GenBank/DDBJ whole genome shotgun (WGS) entry which is preliminary data.</text>
</comment>
<dbReference type="PANTHER" id="PTHR12778">
    <property type="entry name" value="SOLUTE CARRIER FAMILY 33 ACETYL-COA TRANSPORTER -RELATED"/>
    <property type="match status" value="1"/>
</dbReference>
<feature type="transmembrane region" description="Helical" evidence="6">
    <location>
        <begin position="91"/>
        <end position="107"/>
    </location>
</feature>
<accession>A0A8S0Y6U7</accession>
<sequence>MATEKSWRKAILIYAQPKVRSMIFLGFSAGLPFLLVFSTLSAWLRDEGVERSVIGFFSWVGVTYSIKVFWAPVIDRLPLPLFTHLLGKRRSWMLLAQLGIIAGLIGMGSSDSHTQLQQIALFAVWVAFCSATQDVVIDAYRVETVGAEYQGAMAATYVFGYRIALLVAGAGVFYIADYSSWRFAYFAMAMAMGVGVLTTFFINEPDHNDIKEAGALESKLEAMLGVARRQTALQRFLAAFSRAVLSPFIEFFNRNGRIGLLILLLIALYKMSDITMGVMANPFYLDLGFSKKEIAEVSKIFGFLMTIAGAALGGMMVVRYGIMHPLLVGAVMVAATNLLFAVLAVSEPNLLLLAGVVSADNLSGGIATSVFIAYLSSLTSTAYTATQYALFSSLMTLPAQLLGGFSGMVVDSYGYLVFFIYAASAGLPAIVLVYLLMRHQELSKVYSHNPQ</sequence>
<keyword evidence="5 6" id="KW-0472">Membrane</keyword>
<protein>
    <submittedName>
        <fullName evidence="8">PAT family beta-lactamase induction signal transducer AmpG</fullName>
    </submittedName>
</protein>
<name>A0A8S0Y6U7_9GAMM</name>
<dbReference type="SUPFAM" id="SSF103473">
    <property type="entry name" value="MFS general substrate transporter"/>
    <property type="match status" value="1"/>
</dbReference>
<feature type="transmembrane region" description="Helical" evidence="6">
    <location>
        <begin position="258"/>
        <end position="280"/>
    </location>
</feature>
<dbReference type="RefSeq" id="WP_174627025.1">
    <property type="nucleotide sequence ID" value="NZ_CADCXN010000093.1"/>
</dbReference>
<evidence type="ECO:0000313" key="9">
    <source>
        <dbReference type="Proteomes" id="UP000494216"/>
    </source>
</evidence>
<dbReference type="NCBIfam" id="TIGR00901">
    <property type="entry name" value="2A0125"/>
    <property type="match status" value="1"/>
</dbReference>
<dbReference type="PANTHER" id="PTHR12778:SF10">
    <property type="entry name" value="MAJOR FACILITATOR SUPERFAMILY DOMAIN-CONTAINING PROTEIN 3"/>
    <property type="match status" value="1"/>
</dbReference>
<feature type="transmembrane region" description="Helical" evidence="6">
    <location>
        <begin position="119"/>
        <end position="140"/>
    </location>
</feature>
<feature type="transmembrane region" description="Helical" evidence="6">
    <location>
        <begin position="182"/>
        <end position="202"/>
    </location>
</feature>
<dbReference type="PROSITE" id="PS50850">
    <property type="entry name" value="MFS"/>
    <property type="match status" value="1"/>
</dbReference>
<keyword evidence="2" id="KW-0813">Transport</keyword>
<evidence type="ECO:0000313" key="8">
    <source>
        <dbReference type="EMBL" id="CAA9892239.1"/>
    </source>
</evidence>
<proteinExistence type="predicted"/>
<dbReference type="GO" id="GO:0022857">
    <property type="term" value="F:transmembrane transporter activity"/>
    <property type="evidence" value="ECO:0007669"/>
    <property type="project" value="InterPro"/>
</dbReference>
<feature type="transmembrane region" description="Helical" evidence="6">
    <location>
        <begin position="152"/>
        <end position="176"/>
    </location>
</feature>
<dbReference type="InterPro" id="IPR011701">
    <property type="entry name" value="MFS"/>
</dbReference>
<keyword evidence="9" id="KW-1185">Reference proteome</keyword>
<feature type="transmembrane region" description="Helical" evidence="6">
    <location>
        <begin position="52"/>
        <end position="70"/>
    </location>
</feature>
<dbReference type="InterPro" id="IPR004752">
    <property type="entry name" value="AmpG_permease/AT-1"/>
</dbReference>
<dbReference type="InterPro" id="IPR036259">
    <property type="entry name" value="MFS_trans_sf"/>
</dbReference>
<feature type="transmembrane region" description="Helical" evidence="6">
    <location>
        <begin position="21"/>
        <end position="40"/>
    </location>
</feature>
<feature type="domain" description="Major facilitator superfamily (MFS) profile" evidence="7">
    <location>
        <begin position="18"/>
        <end position="440"/>
    </location>
</feature>
<reference evidence="8 9" key="1">
    <citation type="submission" date="2020-02" db="EMBL/GenBank/DDBJ databases">
        <authorList>
            <person name="Hogendoorn C."/>
        </authorList>
    </citation>
    <scope>NUCLEOTIDE SEQUENCE [LARGE SCALE GENOMIC DNA]</scope>
    <source>
        <strain evidence="8">METHB21</strain>
    </source>
</reference>
<dbReference type="Gene3D" id="1.20.1250.20">
    <property type="entry name" value="MFS general substrate transporter like domains"/>
    <property type="match status" value="2"/>
</dbReference>
<feature type="transmembrane region" description="Helical" evidence="6">
    <location>
        <begin position="325"/>
        <end position="345"/>
    </location>
</feature>
<dbReference type="InterPro" id="IPR020846">
    <property type="entry name" value="MFS_dom"/>
</dbReference>
<feature type="transmembrane region" description="Helical" evidence="6">
    <location>
        <begin position="388"/>
        <end position="409"/>
    </location>
</feature>
<keyword evidence="3 6" id="KW-0812">Transmembrane</keyword>
<organism evidence="8 9">
    <name type="scientific">Candidatus Methylobacter favarea</name>
    <dbReference type="NCBI Taxonomy" id="2707345"/>
    <lineage>
        <taxon>Bacteria</taxon>
        <taxon>Pseudomonadati</taxon>
        <taxon>Pseudomonadota</taxon>
        <taxon>Gammaproteobacteria</taxon>
        <taxon>Methylococcales</taxon>
        <taxon>Methylococcaceae</taxon>
        <taxon>Methylobacter</taxon>
    </lineage>
</organism>
<dbReference type="EMBL" id="CADCXN010000093">
    <property type="protein sequence ID" value="CAA9892239.1"/>
    <property type="molecule type" value="Genomic_DNA"/>
</dbReference>
<gene>
    <name evidence="8" type="ORF">METHB2_610004</name>
</gene>